<sequence>MKRPRLGGGADLESQSNQLIWRGQFLWCNAGWQCYSGATNPLHARR</sequence>
<organism evidence="1 2">
    <name type="scientific">Rhodopirellula baltica SH28</name>
    <dbReference type="NCBI Taxonomy" id="993517"/>
    <lineage>
        <taxon>Bacteria</taxon>
        <taxon>Pseudomonadati</taxon>
        <taxon>Planctomycetota</taxon>
        <taxon>Planctomycetia</taxon>
        <taxon>Pirellulales</taxon>
        <taxon>Pirellulaceae</taxon>
        <taxon>Rhodopirellula</taxon>
    </lineage>
</organism>
<accession>K5DNQ8</accession>
<dbReference type="Proteomes" id="UP000007993">
    <property type="component" value="Unassembled WGS sequence"/>
</dbReference>
<dbReference type="EMBL" id="AMCW01000004">
    <property type="protein sequence ID" value="EKK04514.1"/>
    <property type="molecule type" value="Genomic_DNA"/>
</dbReference>
<evidence type="ECO:0000313" key="1">
    <source>
        <dbReference type="EMBL" id="EKK04514.1"/>
    </source>
</evidence>
<protein>
    <submittedName>
        <fullName evidence="1">Uncharacterized protein</fullName>
    </submittedName>
</protein>
<name>K5DNQ8_RHOBT</name>
<gene>
    <name evidence="1" type="ORF">RBSH_00129</name>
</gene>
<comment type="caution">
    <text evidence="1">The sequence shown here is derived from an EMBL/GenBank/DDBJ whole genome shotgun (WGS) entry which is preliminary data.</text>
</comment>
<proteinExistence type="predicted"/>
<dbReference type="AlphaFoldDB" id="K5DNQ8"/>
<evidence type="ECO:0000313" key="2">
    <source>
        <dbReference type="Proteomes" id="UP000007993"/>
    </source>
</evidence>
<reference evidence="1 2" key="1">
    <citation type="journal article" date="2013" name="Mar. Genomics">
        <title>Expression of sulfatases in Rhodopirellula baltica and the diversity of sulfatases in the genus Rhodopirellula.</title>
        <authorList>
            <person name="Wegner C.E."/>
            <person name="Richter-Heitmann T."/>
            <person name="Klindworth A."/>
            <person name="Klockow C."/>
            <person name="Richter M."/>
            <person name="Achstetter T."/>
            <person name="Glockner F.O."/>
            <person name="Harder J."/>
        </authorList>
    </citation>
    <scope>NUCLEOTIDE SEQUENCE [LARGE SCALE GENOMIC DNA]</scope>
    <source>
        <strain evidence="1 2">SH28</strain>
    </source>
</reference>